<gene>
    <name evidence="1" type="ORF">AVDCRST_MAG94-1440</name>
</gene>
<organism evidence="1">
    <name type="scientific">uncultured Leptolyngbya sp</name>
    <dbReference type="NCBI Taxonomy" id="332963"/>
    <lineage>
        <taxon>Bacteria</taxon>
        <taxon>Bacillati</taxon>
        <taxon>Cyanobacteriota</taxon>
        <taxon>Cyanophyceae</taxon>
        <taxon>Leptolyngbyales</taxon>
        <taxon>Leptolyngbyaceae</taxon>
        <taxon>Leptolyngbya group</taxon>
        <taxon>Leptolyngbya</taxon>
        <taxon>environmental samples</taxon>
    </lineage>
</organism>
<name>A0A6J4L080_9CYAN</name>
<dbReference type="AlphaFoldDB" id="A0A6J4L080"/>
<proteinExistence type="predicted"/>
<reference evidence="1" key="1">
    <citation type="submission" date="2020-02" db="EMBL/GenBank/DDBJ databases">
        <authorList>
            <person name="Meier V. D."/>
        </authorList>
    </citation>
    <scope>NUCLEOTIDE SEQUENCE</scope>
    <source>
        <strain evidence="1">AVDCRST_MAG94</strain>
    </source>
</reference>
<evidence type="ECO:0000313" key="1">
    <source>
        <dbReference type="EMBL" id="CAA9320464.1"/>
    </source>
</evidence>
<sequence>MGWQAFPTLTRTALTLLFWAFKKGDESESALSVNQLQTHLSYHEVSPSGKETKMLLMPCLMSMPNLSFL</sequence>
<accession>A0A6J4L080</accession>
<protein>
    <submittedName>
        <fullName evidence="1">Uncharacterized protein</fullName>
    </submittedName>
</protein>
<dbReference type="EMBL" id="CADCTY010000494">
    <property type="protein sequence ID" value="CAA9320464.1"/>
    <property type="molecule type" value="Genomic_DNA"/>
</dbReference>